<keyword evidence="2" id="KW-1185">Reference proteome</keyword>
<dbReference type="EMBL" id="LAVV01013216">
    <property type="protein sequence ID" value="KNZ45843.1"/>
    <property type="molecule type" value="Genomic_DNA"/>
</dbReference>
<protein>
    <submittedName>
        <fullName evidence="1">Uncharacterized protein</fullName>
    </submittedName>
</protein>
<dbReference type="VEuPathDB" id="FungiDB:VP01_774g1"/>
<sequence length="650" mass="74368">MHSILAGPYKIALQIKVLRKIEEEGRDSQREEPDWLKMKLEKEGKPDIELECFKKLKNKFNSWLCFSPQKSKLIKNLNKDIIVIIKRGKTFYLVLSCFLSFSTDSIDTHFVIKTYGSIWVVSTLLFGADTNSKINFCWKNQSGLGHFALLGLDIHPPPCLGCRCSSSPISGTWMFIKTHLLGLAPHQNPFLAYGWSLRAKLGADSSRGPSEGFCCYSNHSPKVIQPSFDAQSLCRLHSDCTKTSNYANMWSLDGSLAGACCMSTAGNHHLWLSQPDQVLGSYFISLFLNPSIPLVGLEGVYLLPHTPSLVFGVSGVWTEPLFVEFIHNRGWQRVVSAFTISYKELVTHTRAWKANQISASHSSFFPPWKMSHSHCHAPPILSSNLPRLLWNLVTIMYGHILCTKSQHALHNQTDSFTWIFLKACDCIIAKGFSKLQPGYKGFVVELRISTEKSPPNIRLKLCTTYNQHTTGFDKLDQLHAVDMQHVPAKLQFKLHMFAFAEFLAQSLCIKDWLNHSGREMGVTPKALLEFLHFKFYCTVTVPKHLYMQTVEQVFFAVSNRKNLPLEIKVRGKEKTCFENFRLNYDKLYKNEFNNRGYQILPNLPLGGIKYDQIHDYLIHRFQKKPHFQKLLIKFSNIYLISPICINLRFK</sequence>
<comment type="caution">
    <text evidence="1">The sequence shown here is derived from an EMBL/GenBank/DDBJ whole genome shotgun (WGS) entry which is preliminary data.</text>
</comment>
<dbReference type="AlphaFoldDB" id="A0A0L6UBD4"/>
<name>A0A0L6UBD4_9BASI</name>
<reference evidence="1 2" key="1">
    <citation type="submission" date="2015-08" db="EMBL/GenBank/DDBJ databases">
        <title>Next Generation Sequencing and Analysis of the Genome of Puccinia sorghi L Schw, the Causal Agent of Maize Common Rust.</title>
        <authorList>
            <person name="Rochi L."/>
            <person name="Burguener G."/>
            <person name="Darino M."/>
            <person name="Turjanski A."/>
            <person name="Kreff E."/>
            <person name="Dieguez M.J."/>
            <person name="Sacco F."/>
        </authorList>
    </citation>
    <scope>NUCLEOTIDE SEQUENCE [LARGE SCALE GENOMIC DNA]</scope>
    <source>
        <strain evidence="1 2">RO10H11247</strain>
    </source>
</reference>
<evidence type="ECO:0000313" key="1">
    <source>
        <dbReference type="EMBL" id="KNZ45843.1"/>
    </source>
</evidence>
<evidence type="ECO:0000313" key="2">
    <source>
        <dbReference type="Proteomes" id="UP000037035"/>
    </source>
</evidence>
<dbReference type="Proteomes" id="UP000037035">
    <property type="component" value="Unassembled WGS sequence"/>
</dbReference>
<gene>
    <name evidence="1" type="ORF">VP01_774g1</name>
</gene>
<organism evidence="1 2">
    <name type="scientific">Puccinia sorghi</name>
    <dbReference type="NCBI Taxonomy" id="27349"/>
    <lineage>
        <taxon>Eukaryota</taxon>
        <taxon>Fungi</taxon>
        <taxon>Dikarya</taxon>
        <taxon>Basidiomycota</taxon>
        <taxon>Pucciniomycotina</taxon>
        <taxon>Pucciniomycetes</taxon>
        <taxon>Pucciniales</taxon>
        <taxon>Pucciniaceae</taxon>
        <taxon>Puccinia</taxon>
    </lineage>
</organism>
<proteinExistence type="predicted"/>
<accession>A0A0L6UBD4</accession>